<gene>
    <name evidence="5" type="primary">hpaA</name>
    <name evidence="5" type="ORF">EX242_09100</name>
</gene>
<dbReference type="PRINTS" id="PR00032">
    <property type="entry name" value="HTHARAC"/>
</dbReference>
<dbReference type="AlphaFoldDB" id="A0A1J0E475"/>
<dbReference type="PROSITE" id="PS01124">
    <property type="entry name" value="HTH_ARAC_FAMILY_2"/>
    <property type="match status" value="1"/>
</dbReference>
<organism evidence="5 6">
    <name type="scientific">Providencia rettgeri</name>
    <dbReference type="NCBI Taxonomy" id="587"/>
    <lineage>
        <taxon>Bacteria</taxon>
        <taxon>Pseudomonadati</taxon>
        <taxon>Pseudomonadota</taxon>
        <taxon>Gammaproteobacteria</taxon>
        <taxon>Enterobacterales</taxon>
        <taxon>Morganellaceae</taxon>
        <taxon>Providencia</taxon>
    </lineage>
</organism>
<dbReference type="GO" id="GO:0003700">
    <property type="term" value="F:DNA-binding transcription factor activity"/>
    <property type="evidence" value="ECO:0007669"/>
    <property type="project" value="InterPro"/>
</dbReference>
<keyword evidence="3" id="KW-0804">Transcription</keyword>
<dbReference type="Gene3D" id="1.10.10.60">
    <property type="entry name" value="Homeodomain-like"/>
    <property type="match status" value="1"/>
</dbReference>
<dbReference type="Proteomes" id="UP000824410">
    <property type="component" value="Unassembled WGS sequence"/>
</dbReference>
<evidence type="ECO:0000313" key="5">
    <source>
        <dbReference type="EMBL" id="MBX6980418.1"/>
    </source>
</evidence>
<keyword evidence="1" id="KW-0805">Transcription regulation</keyword>
<name>A0A1J0E475_PRORE</name>
<protein>
    <submittedName>
        <fullName evidence="5">4-hydroxyphenylacetate catabolism regulatory protein HpaA</fullName>
    </submittedName>
</protein>
<dbReference type="EMBL" id="SHDO01000009">
    <property type="protein sequence ID" value="MBX6980418.1"/>
    <property type="molecule type" value="Genomic_DNA"/>
</dbReference>
<dbReference type="Pfam" id="PF12833">
    <property type="entry name" value="HTH_18"/>
    <property type="match status" value="1"/>
</dbReference>
<evidence type="ECO:0000259" key="4">
    <source>
        <dbReference type="PROSITE" id="PS01124"/>
    </source>
</evidence>
<dbReference type="InterPro" id="IPR014710">
    <property type="entry name" value="RmlC-like_jellyroll"/>
</dbReference>
<evidence type="ECO:0000256" key="2">
    <source>
        <dbReference type="ARBA" id="ARBA00023125"/>
    </source>
</evidence>
<dbReference type="SUPFAM" id="SSF46689">
    <property type="entry name" value="Homeodomain-like"/>
    <property type="match status" value="1"/>
</dbReference>
<dbReference type="RefSeq" id="WP_042846856.1">
    <property type="nucleotide sequence ID" value="NZ_ABEXNG020000036.1"/>
</dbReference>
<dbReference type="InterPro" id="IPR011983">
    <property type="entry name" value="HpaA_TReg"/>
</dbReference>
<comment type="caution">
    <text evidence="5">The sequence shown here is derived from an EMBL/GenBank/DDBJ whole genome shotgun (WGS) entry which is preliminary data.</text>
</comment>
<dbReference type="InterPro" id="IPR009057">
    <property type="entry name" value="Homeodomain-like_sf"/>
</dbReference>
<dbReference type="KEGG" id="prg:RB151_008040"/>
<accession>A0A1J0E475</accession>
<dbReference type="PANTHER" id="PTHR43280">
    <property type="entry name" value="ARAC-FAMILY TRANSCRIPTIONAL REGULATOR"/>
    <property type="match status" value="1"/>
</dbReference>
<dbReference type="OrthoDB" id="9814125at2"/>
<dbReference type="InterPro" id="IPR020449">
    <property type="entry name" value="Tscrpt_reg_AraC-type_HTH"/>
</dbReference>
<feature type="domain" description="HTH araC/xylS-type" evidence="4">
    <location>
        <begin position="195"/>
        <end position="293"/>
    </location>
</feature>
<dbReference type="InterPro" id="IPR011051">
    <property type="entry name" value="RmlC_Cupin_sf"/>
</dbReference>
<proteinExistence type="predicted"/>
<dbReference type="InterPro" id="IPR013096">
    <property type="entry name" value="Cupin_2"/>
</dbReference>
<dbReference type="CDD" id="cd06999">
    <property type="entry name" value="cupin_HpaA-like_N"/>
    <property type="match status" value="1"/>
</dbReference>
<sequence>MKGNSTLITNIDISTDYDETQGNDDVHYQTFGNMAAFFGRDMQAHRHDGFFQLHYLVTGHITLQLDESRYSVQAPLFILTPPSVAHAFFTQEDTDGHVLTVRQDLISPLLGSLYPANPDLVNIPAICLSVADKPEDIDTFNHYWALMARESANNAVGKDQVLSSLAQAFFAFLLRSIPLDEHPTTGVRGEHRLFQRFNQLIDLHYHEHLAVPEYAKKLGVTESRLKDMCRRFANRPPKRLIFDRILREAKRMLLFSDSPVSEIAYQLGFKDPAYFARFFNRLVGCSPSLWREQNIH</sequence>
<dbReference type="InterPro" id="IPR018060">
    <property type="entry name" value="HTH_AraC"/>
</dbReference>
<dbReference type="Pfam" id="PF07883">
    <property type="entry name" value="Cupin_2"/>
    <property type="match status" value="1"/>
</dbReference>
<dbReference type="SUPFAM" id="SSF51182">
    <property type="entry name" value="RmlC-like cupins"/>
    <property type="match status" value="1"/>
</dbReference>
<dbReference type="PANTHER" id="PTHR43280:SF19">
    <property type="entry name" value="4-HYDROXYPHENYLACETATE CATABOLISM PROTEIN"/>
    <property type="match status" value="1"/>
</dbReference>
<dbReference type="SMART" id="SM00342">
    <property type="entry name" value="HTH_ARAC"/>
    <property type="match status" value="1"/>
</dbReference>
<dbReference type="NCBIfam" id="TIGR02297">
    <property type="entry name" value="HpaA"/>
    <property type="match status" value="1"/>
</dbReference>
<dbReference type="InterPro" id="IPR047264">
    <property type="entry name" value="Cupin_HpaA-like_N"/>
</dbReference>
<evidence type="ECO:0000256" key="1">
    <source>
        <dbReference type="ARBA" id="ARBA00023015"/>
    </source>
</evidence>
<dbReference type="GO" id="GO:0043565">
    <property type="term" value="F:sequence-specific DNA binding"/>
    <property type="evidence" value="ECO:0007669"/>
    <property type="project" value="InterPro"/>
</dbReference>
<reference evidence="5" key="1">
    <citation type="submission" date="2019-02" db="EMBL/GenBank/DDBJ databases">
        <title>Genomic characterization of isolates from hospital effluents in KZN, South Africa.</title>
        <authorList>
            <person name="Ntshobeni N."/>
            <person name="Allam M."/>
            <person name="Ismail A."/>
            <person name="Amoako D."/>
            <person name="Essack S."/>
            <person name="Chenia H."/>
        </authorList>
    </citation>
    <scope>NUCLEOTIDE SEQUENCE</scope>
    <source>
        <strain evidence="5">AFE97_S1</strain>
    </source>
</reference>
<evidence type="ECO:0000313" key="6">
    <source>
        <dbReference type="Proteomes" id="UP000824410"/>
    </source>
</evidence>
<evidence type="ECO:0000256" key="3">
    <source>
        <dbReference type="ARBA" id="ARBA00023163"/>
    </source>
</evidence>
<keyword evidence="2" id="KW-0238">DNA-binding</keyword>
<dbReference type="Gene3D" id="2.60.120.10">
    <property type="entry name" value="Jelly Rolls"/>
    <property type="match status" value="1"/>
</dbReference>